<dbReference type="PANTHER" id="PTHR18929:SF132">
    <property type="entry name" value="PROTEIN DISULFIDE-ISOMERASE A3"/>
    <property type="match status" value="1"/>
</dbReference>
<evidence type="ECO:0000256" key="4">
    <source>
        <dbReference type="ARBA" id="ARBA00006347"/>
    </source>
</evidence>
<feature type="signal peptide" evidence="10">
    <location>
        <begin position="1"/>
        <end position="20"/>
    </location>
</feature>
<keyword evidence="7" id="KW-0413">Isomerase</keyword>
<evidence type="ECO:0000256" key="10">
    <source>
        <dbReference type="SAM" id="SignalP"/>
    </source>
</evidence>
<evidence type="ECO:0000313" key="12">
    <source>
        <dbReference type="EMBL" id="KAK9416616.1"/>
    </source>
</evidence>
<dbReference type="Proteomes" id="UP001408356">
    <property type="component" value="Unassembled WGS sequence"/>
</dbReference>
<protein>
    <recommendedName>
        <fullName evidence="9">Protein disulfide-isomerase</fullName>
        <ecNumber evidence="5">5.3.4.1</ecNumber>
    </recommendedName>
</protein>
<evidence type="ECO:0000256" key="6">
    <source>
        <dbReference type="ARBA" id="ARBA00022824"/>
    </source>
</evidence>
<reference evidence="12 13" key="1">
    <citation type="journal article" date="2024" name="J. Plant Pathol.">
        <title>Sequence and assembly of the genome of Seiridium unicorne, isolate CBS 538.82, causal agent of cypress canker disease.</title>
        <authorList>
            <person name="Scali E."/>
            <person name="Rocca G.D."/>
            <person name="Danti R."/>
            <person name="Garbelotto M."/>
            <person name="Barberini S."/>
            <person name="Baroncelli R."/>
            <person name="Emiliani G."/>
        </authorList>
    </citation>
    <scope>NUCLEOTIDE SEQUENCE [LARGE SCALE GENOMIC DNA]</scope>
    <source>
        <strain evidence="12 13">BM-138-508</strain>
    </source>
</reference>
<evidence type="ECO:0000256" key="9">
    <source>
        <dbReference type="ARBA" id="ARBA00039846"/>
    </source>
</evidence>
<comment type="catalytic activity">
    <reaction evidence="1">
        <text>Catalyzes the rearrangement of -S-S- bonds in proteins.</text>
        <dbReference type="EC" id="5.3.4.1"/>
    </reaction>
</comment>
<dbReference type="CDD" id="cd02961">
    <property type="entry name" value="PDI_a_family"/>
    <property type="match status" value="1"/>
</dbReference>
<dbReference type="SUPFAM" id="SSF52833">
    <property type="entry name" value="Thioredoxin-like"/>
    <property type="match status" value="2"/>
</dbReference>
<dbReference type="Pfam" id="PF00085">
    <property type="entry name" value="Thioredoxin"/>
    <property type="match status" value="1"/>
</dbReference>
<organism evidence="12 13">
    <name type="scientific">Seiridium unicorne</name>
    <dbReference type="NCBI Taxonomy" id="138068"/>
    <lineage>
        <taxon>Eukaryota</taxon>
        <taxon>Fungi</taxon>
        <taxon>Dikarya</taxon>
        <taxon>Ascomycota</taxon>
        <taxon>Pezizomycotina</taxon>
        <taxon>Sordariomycetes</taxon>
        <taxon>Xylariomycetidae</taxon>
        <taxon>Amphisphaeriales</taxon>
        <taxon>Sporocadaceae</taxon>
        <taxon>Seiridium</taxon>
    </lineage>
</organism>
<evidence type="ECO:0000259" key="11">
    <source>
        <dbReference type="Pfam" id="PF00085"/>
    </source>
</evidence>
<feature type="domain" description="Thioredoxin" evidence="11">
    <location>
        <begin position="24"/>
        <end position="117"/>
    </location>
</feature>
<keyword evidence="13" id="KW-1185">Reference proteome</keyword>
<evidence type="ECO:0000256" key="1">
    <source>
        <dbReference type="ARBA" id="ARBA00001182"/>
    </source>
</evidence>
<dbReference type="PANTHER" id="PTHR18929">
    <property type="entry name" value="PROTEIN DISULFIDE ISOMERASE"/>
    <property type="match status" value="1"/>
</dbReference>
<keyword evidence="10" id="KW-0732">Signal</keyword>
<evidence type="ECO:0000256" key="8">
    <source>
        <dbReference type="ARBA" id="ARBA00023284"/>
    </source>
</evidence>
<comment type="subcellular location">
    <subcellularLocation>
        <location evidence="3">Endoplasmic reticulum lumen</location>
    </subcellularLocation>
</comment>
<evidence type="ECO:0000313" key="13">
    <source>
        <dbReference type="Proteomes" id="UP001408356"/>
    </source>
</evidence>
<comment type="similarity">
    <text evidence="4">Belongs to the protein disulfide isomerase family.</text>
</comment>
<dbReference type="CDD" id="cd02982">
    <property type="entry name" value="PDI_b'_family"/>
    <property type="match status" value="1"/>
</dbReference>
<dbReference type="Pfam" id="PF13848">
    <property type="entry name" value="Thioredoxin_6"/>
    <property type="match status" value="1"/>
</dbReference>
<evidence type="ECO:0000256" key="7">
    <source>
        <dbReference type="ARBA" id="ARBA00023235"/>
    </source>
</evidence>
<sequence length="344" mass="37975">MRPASVNAAYLLASAALAAGWNHLDEADFVRAVGGHSVALIAFVEPSTAASQALEPIWEAISKAEKSLGSVDCTALPQLCRDYDVISYPTIRYFDGHGTITPYRGPRIETSIISFLRRAARPTVTRLDEKKITAFQSIDDAVIVAHINAHDTHTQALFKSLAHRYEDRASFGSLEIDEKSTLVCYNNKDDEQLMTSELTAIDALSSFVEACIKPLVGEFSRRSEVKYFHSGKSLVYYLANTRKERDEYVDAVRPLAKKYREFISFVTVDAIEYGAMTSVLGLRGDSFPALAIENPGRGQIFPFTKQDIVPDAIEQFILDIAGGKVQPWSSLPIPDPVGPTHDEL</sequence>
<feature type="chain" id="PRO_5045752551" description="Protein disulfide-isomerase" evidence="10">
    <location>
        <begin position="21"/>
        <end position="344"/>
    </location>
</feature>
<keyword evidence="8" id="KW-0676">Redox-active center</keyword>
<keyword evidence="6" id="KW-0256">Endoplasmic reticulum</keyword>
<proteinExistence type="inferred from homology"/>
<gene>
    <name evidence="12" type="ORF">SUNI508_09526</name>
</gene>
<dbReference type="InterPro" id="IPR013766">
    <property type="entry name" value="Thioredoxin_domain"/>
</dbReference>
<dbReference type="Gene3D" id="3.40.30.10">
    <property type="entry name" value="Glutaredoxin"/>
    <property type="match status" value="2"/>
</dbReference>
<dbReference type="InterPro" id="IPR036249">
    <property type="entry name" value="Thioredoxin-like_sf"/>
</dbReference>
<evidence type="ECO:0000256" key="2">
    <source>
        <dbReference type="ARBA" id="ARBA00002692"/>
    </source>
</evidence>
<name>A0ABR2UQB5_9PEZI</name>
<comment type="function">
    <text evidence="2">Participates in the folding of proteins containing disulfide bonds, may be involved in glycosylation, prolyl hydroxylation and triglyceride transfer.</text>
</comment>
<evidence type="ECO:0000256" key="3">
    <source>
        <dbReference type="ARBA" id="ARBA00004319"/>
    </source>
</evidence>
<dbReference type="EMBL" id="JARVKF010000405">
    <property type="protein sequence ID" value="KAK9416616.1"/>
    <property type="molecule type" value="Genomic_DNA"/>
</dbReference>
<dbReference type="EC" id="5.3.4.1" evidence="5"/>
<accession>A0ABR2UQB5</accession>
<evidence type="ECO:0000256" key="5">
    <source>
        <dbReference type="ARBA" id="ARBA00012723"/>
    </source>
</evidence>
<comment type="caution">
    <text evidence="12">The sequence shown here is derived from an EMBL/GenBank/DDBJ whole genome shotgun (WGS) entry which is preliminary data.</text>
</comment>